<evidence type="ECO:0000259" key="4">
    <source>
        <dbReference type="PROSITE" id="PS51084"/>
    </source>
</evidence>
<keyword evidence="6" id="KW-1185">Reference proteome</keyword>
<accession>A0A1Y5S1N6</accession>
<keyword evidence="5" id="KW-0378">Hydrolase</keyword>
<dbReference type="InterPro" id="IPR001310">
    <property type="entry name" value="Histidine_triad_HIT"/>
</dbReference>
<reference evidence="5 6" key="1">
    <citation type="submission" date="2017-03" db="EMBL/GenBank/DDBJ databases">
        <authorList>
            <person name="Afonso C.L."/>
            <person name="Miller P.J."/>
            <person name="Scott M.A."/>
            <person name="Spackman E."/>
            <person name="Goraichik I."/>
            <person name="Dimitrov K.M."/>
            <person name="Suarez D.L."/>
            <person name="Swayne D.E."/>
        </authorList>
    </citation>
    <scope>NUCLEOTIDE SEQUENCE [LARGE SCALE GENOMIC DNA]</scope>
    <source>
        <strain evidence="5 6">CECT 7691</strain>
    </source>
</reference>
<feature type="active site" description="Tele-AMP-histidine intermediate" evidence="1">
    <location>
        <position position="102"/>
    </location>
</feature>
<dbReference type="InterPro" id="IPR036265">
    <property type="entry name" value="HIT-like_sf"/>
</dbReference>
<dbReference type="GO" id="GO:0016787">
    <property type="term" value="F:hydrolase activity"/>
    <property type="evidence" value="ECO:0007669"/>
    <property type="project" value="UniProtKB-KW"/>
</dbReference>
<dbReference type="PROSITE" id="PS51084">
    <property type="entry name" value="HIT_2"/>
    <property type="match status" value="1"/>
</dbReference>
<gene>
    <name evidence="5" type="ORF">OCH7691_01047</name>
</gene>
<evidence type="ECO:0000256" key="1">
    <source>
        <dbReference type="PIRSR" id="PIRSR601310-1"/>
    </source>
</evidence>
<dbReference type="InterPro" id="IPR019808">
    <property type="entry name" value="Histidine_triad_CS"/>
</dbReference>
<evidence type="ECO:0000313" key="6">
    <source>
        <dbReference type="Proteomes" id="UP000193200"/>
    </source>
</evidence>
<dbReference type="EC" id="3.-.-.-" evidence="5"/>
<protein>
    <submittedName>
        <fullName evidence="5">HIT-like protein</fullName>
        <ecNumber evidence="5">3.-.-.-</ecNumber>
    </submittedName>
</protein>
<organism evidence="5 6">
    <name type="scientific">Oceanibacterium hippocampi</name>
    <dbReference type="NCBI Taxonomy" id="745714"/>
    <lineage>
        <taxon>Bacteria</taxon>
        <taxon>Pseudomonadati</taxon>
        <taxon>Pseudomonadota</taxon>
        <taxon>Alphaproteobacteria</taxon>
        <taxon>Sneathiellales</taxon>
        <taxon>Sneathiellaceae</taxon>
        <taxon>Oceanibacterium</taxon>
    </lineage>
</organism>
<proteinExistence type="predicted"/>
<dbReference type="RefSeq" id="WP_245826477.1">
    <property type="nucleotide sequence ID" value="NZ_FWFR01000001.1"/>
</dbReference>
<dbReference type="InParanoid" id="A0A1Y5S1N6"/>
<feature type="domain" description="HIT" evidence="4">
    <location>
        <begin position="8"/>
        <end position="116"/>
    </location>
</feature>
<dbReference type="Pfam" id="PF01230">
    <property type="entry name" value="HIT"/>
    <property type="match status" value="1"/>
</dbReference>
<evidence type="ECO:0000256" key="3">
    <source>
        <dbReference type="PROSITE-ProRule" id="PRU00464"/>
    </source>
</evidence>
<dbReference type="Gene3D" id="3.30.428.10">
    <property type="entry name" value="HIT-like"/>
    <property type="match status" value="1"/>
</dbReference>
<dbReference type="AlphaFoldDB" id="A0A1Y5S1N6"/>
<dbReference type="PROSITE" id="PS00892">
    <property type="entry name" value="HIT_1"/>
    <property type="match status" value="1"/>
</dbReference>
<dbReference type="GO" id="GO:0009117">
    <property type="term" value="P:nucleotide metabolic process"/>
    <property type="evidence" value="ECO:0007669"/>
    <property type="project" value="TreeGrafter"/>
</dbReference>
<evidence type="ECO:0000256" key="2">
    <source>
        <dbReference type="PIRSR" id="PIRSR601310-3"/>
    </source>
</evidence>
<dbReference type="Proteomes" id="UP000193200">
    <property type="component" value="Unassembled WGS sequence"/>
</dbReference>
<dbReference type="SUPFAM" id="SSF54197">
    <property type="entry name" value="HIT-like"/>
    <property type="match status" value="1"/>
</dbReference>
<dbReference type="PANTHER" id="PTHR46648:SF1">
    <property type="entry name" value="ADENOSINE 5'-MONOPHOSPHORAMIDASE HNT1"/>
    <property type="match status" value="1"/>
</dbReference>
<evidence type="ECO:0000313" key="5">
    <source>
        <dbReference type="EMBL" id="SLN30275.1"/>
    </source>
</evidence>
<dbReference type="EMBL" id="FWFR01000001">
    <property type="protein sequence ID" value="SLN30275.1"/>
    <property type="molecule type" value="Genomic_DNA"/>
</dbReference>
<dbReference type="InterPro" id="IPR011146">
    <property type="entry name" value="HIT-like"/>
</dbReference>
<name>A0A1Y5S1N6_9PROT</name>
<dbReference type="PRINTS" id="PR00332">
    <property type="entry name" value="HISTRIAD"/>
</dbReference>
<sequence>MALIDGCIFCRIIRGEIPAFKLIDDEQVVAFMDINPANPGHALVIPKFHARDLYEMPDEWLAPVIAAARRVARAVTATLDPDGLNLLQANGPGAAQSVEHFHLHVLPRNLGDDLSLNWAIVPGDMDAIASLAEKIRGHLSP</sequence>
<feature type="short sequence motif" description="Histidine triad motif" evidence="2 3">
    <location>
        <begin position="100"/>
        <end position="104"/>
    </location>
</feature>
<dbReference type="PANTHER" id="PTHR46648">
    <property type="entry name" value="HIT FAMILY PROTEIN 1"/>
    <property type="match status" value="1"/>
</dbReference>